<dbReference type="InterPro" id="IPR036691">
    <property type="entry name" value="Endo/exonu/phosph_ase_sf"/>
</dbReference>
<organism evidence="4 5">
    <name type="scientific">Crotalaria pallida</name>
    <name type="common">Smooth rattlebox</name>
    <name type="synonym">Crotalaria striata</name>
    <dbReference type="NCBI Taxonomy" id="3830"/>
    <lineage>
        <taxon>Eukaryota</taxon>
        <taxon>Viridiplantae</taxon>
        <taxon>Streptophyta</taxon>
        <taxon>Embryophyta</taxon>
        <taxon>Tracheophyta</taxon>
        <taxon>Spermatophyta</taxon>
        <taxon>Magnoliopsida</taxon>
        <taxon>eudicotyledons</taxon>
        <taxon>Gunneridae</taxon>
        <taxon>Pentapetalae</taxon>
        <taxon>rosids</taxon>
        <taxon>fabids</taxon>
        <taxon>Fabales</taxon>
        <taxon>Fabaceae</taxon>
        <taxon>Papilionoideae</taxon>
        <taxon>50 kb inversion clade</taxon>
        <taxon>genistoids sensu lato</taxon>
        <taxon>core genistoids</taxon>
        <taxon>Crotalarieae</taxon>
        <taxon>Crotalaria</taxon>
    </lineage>
</organism>
<feature type="domain" description="Reverse transcriptase zinc-binding" evidence="3">
    <location>
        <begin position="415"/>
        <end position="507"/>
    </location>
</feature>
<dbReference type="InterPro" id="IPR044730">
    <property type="entry name" value="RNase_H-like_dom_plant"/>
</dbReference>
<reference evidence="4 5" key="1">
    <citation type="submission" date="2024-01" db="EMBL/GenBank/DDBJ databases">
        <title>The genomes of 5 underutilized Papilionoideae crops provide insights into root nodulation and disease resistanc.</title>
        <authorList>
            <person name="Yuan L."/>
        </authorList>
    </citation>
    <scope>NUCLEOTIDE SEQUENCE [LARGE SCALE GENOMIC DNA]</scope>
    <source>
        <strain evidence="4">ZHUSHIDOU_FW_LH</strain>
        <tissue evidence="4">Leaf</tissue>
    </source>
</reference>
<dbReference type="InterPro" id="IPR026960">
    <property type="entry name" value="RVT-Znf"/>
</dbReference>
<dbReference type="InterPro" id="IPR012337">
    <property type="entry name" value="RNaseH-like_sf"/>
</dbReference>
<evidence type="ECO:0000313" key="5">
    <source>
        <dbReference type="Proteomes" id="UP001372338"/>
    </source>
</evidence>
<accession>A0AAN9F7F6</accession>
<feature type="region of interest" description="Disordered" evidence="1">
    <location>
        <begin position="148"/>
        <end position="174"/>
    </location>
</feature>
<name>A0AAN9F7F6_CROPI</name>
<dbReference type="AlphaFoldDB" id="A0AAN9F7F6"/>
<sequence length="693" mass="77385">MSGSKGEDVVNTGRKIILTDESTGPVKRADHADGDIRTHVPCKDTFVGQGTDGSLLKEVMVSLSKCNMVHDVEAGDEVQSVKAKDAIDNVIAGNPNMNRALVLTDEREKSLLSLSPSHLSFSVGKSPDKKKTWKRRARVASACGVSTPCDNQKRKQGVADGKGRSDGVAGTGSSNKRLACDSTAEFTGIYGFPTHSQKAMTRQLVQHLRVDPDRAWLVMGDWNQILRPEDKQGGCGADLHEMDELNSCLAVCGLKEVKFIGYRYTWSNKRNLDELVEEWLDYAVANKVWDDIWGDALVTSCPRYQSDHNPICLETCKKGGGGFQRKKKKLYRFEQFWLEEFDECRGVIYHSWYHGGDIMSKLENVGSNLRDWSKDKFGCLHKKITVARDKLLKIPLTEIYQPDSLLWPLSKDGNYTVRSAYHFIMNPNGMNPSTSTGSIVRTNWKKLWSVPVIPRVKEMVWRAVKNILPTNKRLVERGLNLDPICPQCGMEEESITHVLLHCEEAKRLCILENPRPDSASGSSVSWKFECPESECECFLFDAAHKSDIGSGFGCVAIDHDGSFLLAATRVEPALLEPRIAEAAAMRWCLNLIEAVGITHVNMVTDCLELVQAWQRGGRYNTYFDALTRDCAALRSNFISLNVMYKHRSDNAIADFLANYAFDVGEQMWVDFMPTVIEPLFNPPDVLSGVGAPS</sequence>
<dbReference type="GO" id="GO:0004523">
    <property type="term" value="F:RNA-DNA hybrid ribonuclease activity"/>
    <property type="evidence" value="ECO:0007669"/>
    <property type="project" value="InterPro"/>
</dbReference>
<evidence type="ECO:0000259" key="2">
    <source>
        <dbReference type="Pfam" id="PF13456"/>
    </source>
</evidence>
<dbReference type="Pfam" id="PF13966">
    <property type="entry name" value="zf-RVT"/>
    <property type="match status" value="1"/>
</dbReference>
<dbReference type="Proteomes" id="UP001372338">
    <property type="component" value="Unassembled WGS sequence"/>
</dbReference>
<dbReference type="PANTHER" id="PTHR33710:SF83">
    <property type="entry name" value="ENDONUCLEASE_EXONUCLEASE_PHOSPHATASE DOMAIN-CONTAINING PROTEIN"/>
    <property type="match status" value="1"/>
</dbReference>
<evidence type="ECO:0000259" key="3">
    <source>
        <dbReference type="Pfam" id="PF13966"/>
    </source>
</evidence>
<gene>
    <name evidence="4" type="ORF">RIF29_21492</name>
</gene>
<dbReference type="SUPFAM" id="SSF56219">
    <property type="entry name" value="DNase I-like"/>
    <property type="match status" value="1"/>
</dbReference>
<dbReference type="EMBL" id="JAYWIO010000004">
    <property type="protein sequence ID" value="KAK7268783.1"/>
    <property type="molecule type" value="Genomic_DNA"/>
</dbReference>
<dbReference type="CDD" id="cd06222">
    <property type="entry name" value="RNase_H_like"/>
    <property type="match status" value="1"/>
</dbReference>
<feature type="domain" description="RNase H type-1" evidence="2">
    <location>
        <begin position="540"/>
        <end position="660"/>
    </location>
</feature>
<protein>
    <recommendedName>
        <fullName evidence="6">RNase H type-1 domain-containing protein</fullName>
    </recommendedName>
</protein>
<keyword evidence="5" id="KW-1185">Reference proteome</keyword>
<proteinExistence type="predicted"/>
<dbReference type="GO" id="GO:0003676">
    <property type="term" value="F:nucleic acid binding"/>
    <property type="evidence" value="ECO:0007669"/>
    <property type="project" value="InterPro"/>
</dbReference>
<dbReference type="Gene3D" id="3.30.420.10">
    <property type="entry name" value="Ribonuclease H-like superfamily/Ribonuclease H"/>
    <property type="match status" value="1"/>
</dbReference>
<evidence type="ECO:0008006" key="6">
    <source>
        <dbReference type="Google" id="ProtNLM"/>
    </source>
</evidence>
<comment type="caution">
    <text evidence="4">The sequence shown here is derived from an EMBL/GenBank/DDBJ whole genome shotgun (WGS) entry which is preliminary data.</text>
</comment>
<dbReference type="InterPro" id="IPR036397">
    <property type="entry name" value="RNaseH_sf"/>
</dbReference>
<dbReference type="Pfam" id="PF13456">
    <property type="entry name" value="RVT_3"/>
    <property type="match status" value="1"/>
</dbReference>
<dbReference type="SUPFAM" id="SSF53098">
    <property type="entry name" value="Ribonuclease H-like"/>
    <property type="match status" value="1"/>
</dbReference>
<evidence type="ECO:0000313" key="4">
    <source>
        <dbReference type="EMBL" id="KAK7268783.1"/>
    </source>
</evidence>
<evidence type="ECO:0000256" key="1">
    <source>
        <dbReference type="SAM" id="MobiDB-lite"/>
    </source>
</evidence>
<dbReference type="InterPro" id="IPR002156">
    <property type="entry name" value="RNaseH_domain"/>
</dbReference>
<dbReference type="PANTHER" id="PTHR33710">
    <property type="entry name" value="BNAC02G09200D PROTEIN"/>
    <property type="match status" value="1"/>
</dbReference>
<dbReference type="Gene3D" id="3.60.10.10">
    <property type="entry name" value="Endonuclease/exonuclease/phosphatase"/>
    <property type="match status" value="1"/>
</dbReference>